<dbReference type="Gene3D" id="2.30.110.10">
    <property type="entry name" value="Electron Transport, Fmn-binding Protein, Chain A"/>
    <property type="match status" value="1"/>
</dbReference>
<reference evidence="2 3" key="1">
    <citation type="submission" date="2014-12" db="EMBL/GenBank/DDBJ databases">
        <title>Draft genome sequences of 29 type strains of Enterococci.</title>
        <authorList>
            <person name="Zhong Z."/>
            <person name="Sun Z."/>
            <person name="Liu W."/>
            <person name="Zhang W."/>
            <person name="Zhang H."/>
        </authorList>
    </citation>
    <scope>NUCLEOTIDE SEQUENCE [LARGE SCALE GENOMIC DNA]</scope>
    <source>
        <strain evidence="2 3">DSM 22802</strain>
    </source>
</reference>
<sequence length="124" mass="13718">MLNQTFLDVMNHEGAVSIISSSSEAPGYHVVNTWNSYVRIEEDKLFIPAAGMHNVQKDVEKNNQVTLTMGSKEVIGTVGPGAGFHVHGTAEFIEDGAIYNQMKVEMPFLTRILQINVLSIEQKI</sequence>
<evidence type="ECO:0000259" key="1">
    <source>
        <dbReference type="Pfam" id="PF01243"/>
    </source>
</evidence>
<evidence type="ECO:0000313" key="3">
    <source>
        <dbReference type="Proteomes" id="UP000183700"/>
    </source>
</evidence>
<keyword evidence="3" id="KW-1185">Reference proteome</keyword>
<dbReference type="InterPro" id="IPR011576">
    <property type="entry name" value="Pyridox_Oxase_N"/>
</dbReference>
<gene>
    <name evidence="2" type="ORF">RV00_GL002803</name>
</gene>
<evidence type="ECO:0000313" key="2">
    <source>
        <dbReference type="EMBL" id="OJG35249.1"/>
    </source>
</evidence>
<protein>
    <submittedName>
        <fullName evidence="2">FMN-binding protein</fullName>
    </submittedName>
</protein>
<organism evidence="2 3">
    <name type="scientific">Enterococcus devriesei</name>
    <dbReference type="NCBI Taxonomy" id="319970"/>
    <lineage>
        <taxon>Bacteria</taxon>
        <taxon>Bacillati</taxon>
        <taxon>Bacillota</taxon>
        <taxon>Bacilli</taxon>
        <taxon>Lactobacillales</taxon>
        <taxon>Enterococcaceae</taxon>
        <taxon>Enterococcus</taxon>
    </lineage>
</organism>
<proteinExistence type="predicted"/>
<accession>A0A1L8SSZ8</accession>
<dbReference type="RefSeq" id="WP_071862591.1">
    <property type="nucleotide sequence ID" value="NZ_JBHLVS010000010.1"/>
</dbReference>
<dbReference type="Pfam" id="PF01243">
    <property type="entry name" value="PNPOx_N"/>
    <property type="match status" value="1"/>
</dbReference>
<dbReference type="Proteomes" id="UP000183700">
    <property type="component" value="Unassembled WGS sequence"/>
</dbReference>
<name>A0A1L8SSZ8_9ENTE</name>
<dbReference type="OrthoDB" id="595289at2"/>
<dbReference type="STRING" id="319970.RV00_GL002803"/>
<feature type="domain" description="Pyridoxamine 5'-phosphate oxidase N-terminal" evidence="1">
    <location>
        <begin position="26"/>
        <end position="117"/>
    </location>
</feature>
<dbReference type="EMBL" id="JXKM01000007">
    <property type="protein sequence ID" value="OJG35249.1"/>
    <property type="molecule type" value="Genomic_DNA"/>
</dbReference>
<dbReference type="InterPro" id="IPR012349">
    <property type="entry name" value="Split_barrel_FMN-bd"/>
</dbReference>
<dbReference type="SUPFAM" id="SSF50475">
    <property type="entry name" value="FMN-binding split barrel"/>
    <property type="match status" value="1"/>
</dbReference>
<comment type="caution">
    <text evidence="2">The sequence shown here is derived from an EMBL/GenBank/DDBJ whole genome shotgun (WGS) entry which is preliminary data.</text>
</comment>
<dbReference type="AlphaFoldDB" id="A0A1L8SSZ8"/>